<dbReference type="EC" id="2.7.1.23" evidence="8"/>
<keyword evidence="3 8" id="KW-0547">Nucleotide-binding</keyword>
<dbReference type="GO" id="GO:0006741">
    <property type="term" value="P:NADP+ biosynthetic process"/>
    <property type="evidence" value="ECO:0007669"/>
    <property type="project" value="UniProtKB-UniRule"/>
</dbReference>
<evidence type="ECO:0000256" key="5">
    <source>
        <dbReference type="ARBA" id="ARBA00022840"/>
    </source>
</evidence>
<accession>A0A060HKV2</accession>
<dbReference type="KEGG" id="nvn:NVIE_000330"/>
<evidence type="ECO:0000256" key="6">
    <source>
        <dbReference type="ARBA" id="ARBA00022857"/>
    </source>
</evidence>
<comment type="similarity">
    <text evidence="8">Belongs to the NAD kinase family.</text>
</comment>
<evidence type="ECO:0000256" key="3">
    <source>
        <dbReference type="ARBA" id="ARBA00022741"/>
    </source>
</evidence>
<keyword evidence="4 8" id="KW-0418">Kinase</keyword>
<evidence type="ECO:0000256" key="4">
    <source>
        <dbReference type="ARBA" id="ARBA00022777"/>
    </source>
</evidence>
<dbReference type="Gene3D" id="3.40.50.10330">
    <property type="entry name" value="Probable inorganic polyphosphate/atp-NAD kinase, domain 1"/>
    <property type="match status" value="1"/>
</dbReference>
<feature type="binding site" evidence="8">
    <location>
        <begin position="147"/>
        <end position="148"/>
    </location>
    <ligand>
        <name>NAD(+)</name>
        <dbReference type="ChEBI" id="CHEBI:57540"/>
    </ligand>
</feature>
<proteinExistence type="inferred from homology"/>
<dbReference type="HAMAP" id="MF_00361">
    <property type="entry name" value="NAD_kinase"/>
    <property type="match status" value="1"/>
</dbReference>
<reference evidence="9 10" key="1">
    <citation type="journal article" date="2014" name="Int. J. Syst. Evol. Microbiol.">
        <title>Nitrososphaera viennensis gen. nov., sp. nov., an aerobic and mesophilic, ammonia-oxidizing archaeon from soil and a member of the archaeal phylum Thaumarchaeota.</title>
        <authorList>
            <person name="Stieglmeier M."/>
            <person name="Klingl A."/>
            <person name="Alves R.J."/>
            <person name="Rittmann S.K."/>
            <person name="Melcher M."/>
            <person name="Leisch N."/>
            <person name="Schleper C."/>
        </authorList>
    </citation>
    <scope>NUCLEOTIDE SEQUENCE [LARGE SCALE GENOMIC DNA]</scope>
    <source>
        <strain evidence="9">EN76</strain>
    </source>
</reference>
<keyword evidence="10" id="KW-1185">Reference proteome</keyword>
<dbReference type="InterPro" id="IPR002504">
    <property type="entry name" value="NADK"/>
</dbReference>
<sequence length="279" mass="29899">MAIKAEMAKTAKVRAVAIITKRKNAEAKAAAEKIAAMLDSKGVAAYAISPLRISGIDTIEPADVKGRADLVFAIGGDGTTLKAFRTIPGDVPLLSINVGGHRGILSEVDTDNMQSAISGILDGRGFYDSRIRIQAFSGKTAFPPALNEILITRADLSRTPTISIKLMGDEKSHRMDGIVISTPTGSTGHNLSIGGPVLHEGMSCLILSPIAPVNKMPQLVIPVEEIVVKCSLKSHLVIDGQENYIIKAGQEVRIARYPHDVRFLRLNKKGMRQLAKLGF</sequence>
<dbReference type="PANTHER" id="PTHR20275:SF43">
    <property type="entry name" value="BIFUNCTIONAL NADP PHOSPHATASE_NAD KINASE"/>
    <property type="match status" value="1"/>
</dbReference>
<dbReference type="SUPFAM" id="SSF111331">
    <property type="entry name" value="NAD kinase/diacylglycerol kinase-like"/>
    <property type="match status" value="1"/>
</dbReference>
<dbReference type="STRING" id="926571.NVIE_000330"/>
<dbReference type="HOGENOM" id="CLU_008831_0_2_2"/>
<keyword evidence="2 8" id="KW-0808">Transferase</keyword>
<keyword evidence="1 8" id="KW-0963">Cytoplasm</keyword>
<comment type="caution">
    <text evidence="8">Lacks conserved residue(s) required for the propagation of feature annotation.</text>
</comment>
<organism evidence="9 10">
    <name type="scientific">Nitrososphaera viennensis EN76</name>
    <dbReference type="NCBI Taxonomy" id="926571"/>
    <lineage>
        <taxon>Archaea</taxon>
        <taxon>Nitrososphaerota</taxon>
        <taxon>Nitrososphaeria</taxon>
        <taxon>Nitrososphaerales</taxon>
        <taxon>Nitrososphaeraceae</taxon>
        <taxon>Nitrososphaera</taxon>
    </lineage>
</organism>
<comment type="function">
    <text evidence="8">Involved in the regulation of the intracellular balance of NAD and NADP, and is a key enzyme in the biosynthesis of NADP. Catalyzes specifically the phosphorylation on 2'-hydroxyl of the adenosine moiety of NAD to yield NADP.</text>
</comment>
<feature type="binding site" evidence="8">
    <location>
        <position position="174"/>
    </location>
    <ligand>
        <name>NAD(+)</name>
        <dbReference type="ChEBI" id="CHEBI:57540"/>
    </ligand>
</feature>
<dbReference type="GO" id="GO:0005524">
    <property type="term" value="F:ATP binding"/>
    <property type="evidence" value="ECO:0007669"/>
    <property type="project" value="UniProtKB-KW"/>
</dbReference>
<gene>
    <name evidence="8" type="primary">nadK</name>
    <name evidence="9" type="ORF">NVIE_000330</name>
</gene>
<feature type="active site" description="Proton acceptor" evidence="8">
    <location>
        <position position="77"/>
    </location>
</feature>
<dbReference type="Proteomes" id="UP000027093">
    <property type="component" value="Chromosome"/>
</dbReference>
<dbReference type="GO" id="GO:0003951">
    <property type="term" value="F:NAD+ kinase activity"/>
    <property type="evidence" value="ECO:0007669"/>
    <property type="project" value="UniProtKB-UniRule"/>
</dbReference>
<dbReference type="InterPro" id="IPR016064">
    <property type="entry name" value="NAD/diacylglycerol_kinase_sf"/>
</dbReference>
<name>A0A060HKV2_9ARCH</name>
<protein>
    <recommendedName>
        <fullName evidence="8">NAD kinase</fullName>
        <ecNumber evidence="8">2.7.1.23</ecNumber>
    </recommendedName>
    <alternativeName>
        <fullName evidence="8">ATP-dependent NAD kinase</fullName>
    </alternativeName>
</protein>
<dbReference type="AlphaFoldDB" id="A0A060HKV2"/>
<dbReference type="EMBL" id="CP007536">
    <property type="protein sequence ID" value="AIC14216.1"/>
    <property type="molecule type" value="Genomic_DNA"/>
</dbReference>
<comment type="cofactor">
    <cofactor evidence="8">
        <name>a divalent metal cation</name>
        <dbReference type="ChEBI" id="CHEBI:60240"/>
    </cofactor>
</comment>
<feature type="binding site" evidence="8">
    <location>
        <begin position="77"/>
        <end position="78"/>
    </location>
    <ligand>
        <name>NAD(+)</name>
        <dbReference type="ChEBI" id="CHEBI:57540"/>
    </ligand>
</feature>
<keyword evidence="5 8" id="KW-0067">ATP-binding</keyword>
<dbReference type="GO" id="GO:0019674">
    <property type="term" value="P:NAD+ metabolic process"/>
    <property type="evidence" value="ECO:0007669"/>
    <property type="project" value="InterPro"/>
</dbReference>
<feature type="binding site" evidence="8">
    <location>
        <position position="176"/>
    </location>
    <ligand>
        <name>NAD(+)</name>
        <dbReference type="ChEBI" id="CHEBI:57540"/>
    </ligand>
</feature>
<dbReference type="GO" id="GO:0046872">
    <property type="term" value="F:metal ion binding"/>
    <property type="evidence" value="ECO:0007669"/>
    <property type="project" value="UniProtKB-UniRule"/>
</dbReference>
<evidence type="ECO:0000256" key="8">
    <source>
        <dbReference type="HAMAP-Rule" id="MF_00361"/>
    </source>
</evidence>
<evidence type="ECO:0000313" key="10">
    <source>
        <dbReference type="Proteomes" id="UP000027093"/>
    </source>
</evidence>
<feature type="binding site" evidence="8">
    <location>
        <begin position="187"/>
        <end position="192"/>
    </location>
    <ligand>
        <name>NAD(+)</name>
        <dbReference type="ChEBI" id="CHEBI:57540"/>
    </ligand>
</feature>
<feature type="binding site" evidence="8">
    <location>
        <position position="211"/>
    </location>
    <ligand>
        <name>NAD(+)</name>
        <dbReference type="ChEBI" id="CHEBI:57540"/>
    </ligand>
</feature>
<evidence type="ECO:0000313" key="9">
    <source>
        <dbReference type="EMBL" id="AIC14216.1"/>
    </source>
</evidence>
<keyword evidence="7 8" id="KW-0520">NAD</keyword>
<dbReference type="InterPro" id="IPR017438">
    <property type="entry name" value="ATP-NAD_kinase_N"/>
</dbReference>
<feature type="binding site" evidence="8">
    <location>
        <position position="158"/>
    </location>
    <ligand>
        <name>NAD(+)</name>
        <dbReference type="ChEBI" id="CHEBI:57540"/>
    </ligand>
</feature>
<dbReference type="GO" id="GO:0005737">
    <property type="term" value="C:cytoplasm"/>
    <property type="evidence" value="ECO:0007669"/>
    <property type="project" value="UniProtKB-SubCell"/>
</dbReference>
<dbReference type="PANTHER" id="PTHR20275">
    <property type="entry name" value="NAD KINASE"/>
    <property type="match status" value="1"/>
</dbReference>
<feature type="binding site" evidence="8">
    <location>
        <position position="82"/>
    </location>
    <ligand>
        <name>NAD(+)</name>
        <dbReference type="ChEBI" id="CHEBI:57540"/>
    </ligand>
</feature>
<comment type="subcellular location">
    <subcellularLocation>
        <location evidence="8">Cytoplasm</location>
    </subcellularLocation>
</comment>
<keyword evidence="6 8" id="KW-0521">NADP</keyword>
<dbReference type="Pfam" id="PF20143">
    <property type="entry name" value="NAD_kinase_C"/>
    <property type="match status" value="1"/>
</dbReference>
<evidence type="ECO:0000256" key="7">
    <source>
        <dbReference type="ARBA" id="ARBA00023027"/>
    </source>
</evidence>
<evidence type="ECO:0000256" key="1">
    <source>
        <dbReference type="ARBA" id="ARBA00022490"/>
    </source>
</evidence>
<evidence type="ECO:0000256" key="2">
    <source>
        <dbReference type="ARBA" id="ARBA00022679"/>
    </source>
</evidence>
<dbReference type="Gene3D" id="2.60.200.30">
    <property type="entry name" value="Probable inorganic polyphosphate/atp-NAD kinase, domain 2"/>
    <property type="match status" value="1"/>
</dbReference>
<dbReference type="InterPro" id="IPR017437">
    <property type="entry name" value="ATP-NAD_kinase_PpnK-typ_C"/>
</dbReference>
<feature type="binding site" evidence="8">
    <location>
        <position position="241"/>
    </location>
    <ligand>
        <name>NAD(+)</name>
        <dbReference type="ChEBI" id="CHEBI:57540"/>
    </ligand>
</feature>
<dbReference type="Pfam" id="PF01513">
    <property type="entry name" value="NAD_kinase"/>
    <property type="match status" value="1"/>
</dbReference>
<comment type="catalytic activity">
    <reaction evidence="8">
        <text>NAD(+) + ATP = ADP + NADP(+) + H(+)</text>
        <dbReference type="Rhea" id="RHEA:18629"/>
        <dbReference type="ChEBI" id="CHEBI:15378"/>
        <dbReference type="ChEBI" id="CHEBI:30616"/>
        <dbReference type="ChEBI" id="CHEBI:57540"/>
        <dbReference type="ChEBI" id="CHEBI:58349"/>
        <dbReference type="ChEBI" id="CHEBI:456216"/>
        <dbReference type="EC" id="2.7.1.23"/>
    </reaction>
</comment>